<dbReference type="EMBL" id="PTJA01000010">
    <property type="protein sequence ID" value="PPK79364.1"/>
    <property type="molecule type" value="Genomic_DNA"/>
</dbReference>
<evidence type="ECO:0000313" key="2">
    <source>
        <dbReference type="Proteomes" id="UP000237749"/>
    </source>
</evidence>
<proteinExistence type="predicted"/>
<evidence type="ECO:0000313" key="1">
    <source>
        <dbReference type="EMBL" id="PPK79364.1"/>
    </source>
</evidence>
<protein>
    <submittedName>
        <fullName evidence="1">Uncharacterized protein</fullName>
    </submittedName>
</protein>
<sequence>MAYQGNLKYFILTNEEKNPLLQIMNINQSIDVRKLNRKEYQTIPSYVLLNAKLGIDGIFPDIIEKPVFLLSRAAMEVTGLYDSNIPFLFFVLFDTDKGECASYFSPVLEEEDCLAQKPEPGQRELILDRSKMTGIPLFRIRTGTESAVIIRMDLAESLLERGAIGLNLKEVSLTGSSILR</sequence>
<comment type="caution">
    <text evidence="1">The sequence shown here is derived from an EMBL/GenBank/DDBJ whole genome shotgun (WGS) entry which is preliminary data.</text>
</comment>
<accession>A0A2S6HPA7</accession>
<gene>
    <name evidence="1" type="ORF">BXY41_11083</name>
</gene>
<dbReference type="RefSeq" id="WP_104438237.1">
    <property type="nucleotide sequence ID" value="NZ_PTJA01000010.1"/>
</dbReference>
<dbReference type="AlphaFoldDB" id="A0A2S6HPA7"/>
<reference evidence="1 2" key="1">
    <citation type="submission" date="2018-02" db="EMBL/GenBank/DDBJ databases">
        <title>Genomic Encyclopedia of Archaeal and Bacterial Type Strains, Phase II (KMG-II): from individual species to whole genera.</title>
        <authorList>
            <person name="Goeker M."/>
        </authorList>
    </citation>
    <scope>NUCLEOTIDE SEQUENCE [LARGE SCALE GENOMIC DNA]</scope>
    <source>
        <strain evidence="1 2">DSM 3808</strain>
    </source>
</reference>
<keyword evidence="2" id="KW-1185">Reference proteome</keyword>
<organism evidence="1 2">
    <name type="scientific">Lacrimispora xylanisolvens</name>
    <dbReference type="NCBI Taxonomy" id="384636"/>
    <lineage>
        <taxon>Bacteria</taxon>
        <taxon>Bacillati</taxon>
        <taxon>Bacillota</taxon>
        <taxon>Clostridia</taxon>
        <taxon>Lachnospirales</taxon>
        <taxon>Lachnospiraceae</taxon>
        <taxon>Lacrimispora</taxon>
    </lineage>
</organism>
<dbReference type="OrthoDB" id="2086300at2"/>
<dbReference type="Proteomes" id="UP000237749">
    <property type="component" value="Unassembled WGS sequence"/>
</dbReference>
<name>A0A2S6HPA7_9FIRM</name>